<organism evidence="2 3">
    <name type="scientific">Vibrio galatheae</name>
    <dbReference type="NCBI Taxonomy" id="579748"/>
    <lineage>
        <taxon>Bacteria</taxon>
        <taxon>Pseudomonadati</taxon>
        <taxon>Pseudomonadota</taxon>
        <taxon>Gammaproteobacteria</taxon>
        <taxon>Vibrionales</taxon>
        <taxon>Vibrionaceae</taxon>
        <taxon>Vibrio</taxon>
    </lineage>
</organism>
<keyword evidence="1" id="KW-0812">Transmembrane</keyword>
<name>A0A0F4NFA4_9VIBR</name>
<accession>A0A0F4NFA4</accession>
<dbReference type="PATRIC" id="fig|579748.3.peg.3242"/>
<dbReference type="EMBL" id="JXXV01000028">
    <property type="protein sequence ID" value="KJY81797.1"/>
    <property type="molecule type" value="Genomic_DNA"/>
</dbReference>
<reference evidence="2 3" key="1">
    <citation type="journal article" date="2015" name="BMC Genomics">
        <title>Genome mining reveals unlocked bioactive potential of marine Gram-negative bacteria.</title>
        <authorList>
            <person name="Machado H."/>
            <person name="Sonnenschein E.C."/>
            <person name="Melchiorsen J."/>
            <person name="Gram L."/>
        </authorList>
    </citation>
    <scope>NUCLEOTIDE SEQUENCE [LARGE SCALE GENOMIC DNA]</scope>
    <source>
        <strain evidence="2 3">S2757</strain>
    </source>
</reference>
<feature type="transmembrane region" description="Helical" evidence="1">
    <location>
        <begin position="199"/>
        <end position="226"/>
    </location>
</feature>
<evidence type="ECO:0000256" key="1">
    <source>
        <dbReference type="SAM" id="Phobius"/>
    </source>
</evidence>
<dbReference type="OrthoDB" id="118685at2"/>
<feature type="transmembrane region" description="Helical" evidence="1">
    <location>
        <begin position="246"/>
        <end position="266"/>
    </location>
</feature>
<dbReference type="Proteomes" id="UP000033673">
    <property type="component" value="Unassembled WGS sequence"/>
</dbReference>
<sequence length="276" mass="30834">MNPNFYLLEKEWLEHKIITRVPLVLLVCGIVLLLSILMNSTIQSNVTYELTYNVDGMESGFQLGKQLSGLAFGFTGFLSMLLTSLYFPKTLRKERQEGSVMFWRSMPVSDLNTHLVKLAFGLLITPIICSMLVVSADFLMWIINVVMAESFPLFFTGESIWFVFTHWLEFIGRMWLVGLALLPFATIAMAISQKVNSPLLVMVIGFYVIPLLATNLFATQAVSQFFHGAMSLPLDLLTGDNPLNAFGHFGALNLLIYFALGAIGLVTSLRLSRSVD</sequence>
<keyword evidence="3" id="KW-1185">Reference proteome</keyword>
<feature type="transmembrane region" description="Helical" evidence="1">
    <location>
        <begin position="170"/>
        <end position="192"/>
    </location>
</feature>
<dbReference type="AlphaFoldDB" id="A0A0F4NFA4"/>
<proteinExistence type="predicted"/>
<feature type="transmembrane region" description="Helical" evidence="1">
    <location>
        <begin position="67"/>
        <end position="87"/>
    </location>
</feature>
<dbReference type="RefSeq" id="WP_045956680.1">
    <property type="nucleotide sequence ID" value="NZ_JXXV01000028.1"/>
</dbReference>
<feature type="transmembrane region" description="Helical" evidence="1">
    <location>
        <begin position="115"/>
        <end position="134"/>
    </location>
</feature>
<keyword evidence="1" id="KW-0472">Membrane</keyword>
<feature type="transmembrane region" description="Helical" evidence="1">
    <location>
        <begin position="20"/>
        <end position="38"/>
    </location>
</feature>
<keyword evidence="1" id="KW-1133">Transmembrane helix</keyword>
<gene>
    <name evidence="2" type="ORF">TW81_15695</name>
</gene>
<comment type="caution">
    <text evidence="2">The sequence shown here is derived from an EMBL/GenBank/DDBJ whole genome shotgun (WGS) entry which is preliminary data.</text>
</comment>
<evidence type="ECO:0000313" key="2">
    <source>
        <dbReference type="EMBL" id="KJY81797.1"/>
    </source>
</evidence>
<evidence type="ECO:0000313" key="3">
    <source>
        <dbReference type="Proteomes" id="UP000033673"/>
    </source>
</evidence>
<protein>
    <submittedName>
        <fullName evidence="2">Membrane protein</fullName>
    </submittedName>
</protein>
<dbReference type="STRING" id="579748.TW81_15695"/>